<feature type="coiled-coil region" evidence="8">
    <location>
        <begin position="176"/>
        <end position="206"/>
    </location>
</feature>
<dbReference type="GO" id="GO:0006887">
    <property type="term" value="P:exocytosis"/>
    <property type="evidence" value="ECO:0007669"/>
    <property type="project" value="UniProtKB-KW"/>
</dbReference>
<proteinExistence type="inferred from homology"/>
<dbReference type="CDD" id="cd00603">
    <property type="entry name" value="IPT_PCSR"/>
    <property type="match status" value="1"/>
</dbReference>
<dbReference type="SUPFAM" id="SSF81296">
    <property type="entry name" value="E set domains"/>
    <property type="match status" value="1"/>
</dbReference>
<dbReference type="InterPro" id="IPR039481">
    <property type="entry name" value="EXOC2/Sec5_N_dom"/>
</dbReference>
<sequence>MAQHRPGAPVVTGLSPKEGIPGTQIVIRGENLGSDPSDLLAVFICNTDCLVSAKWKTSSKIIARLGQAKRGIGDVVIVTRSGGRGTSEIKFRVFIEEISPVQESSVWVDETHTVPGRNVVRSVPEANETDDMLGLKVDSNKKQDQAVLARSFPDGSGNRRMESFTPAWYLLENHKYTKIEDLRRGLENLKREAEKEKKTSKDVHKANLYALISCVDALHKLYTSIGEEKKTRGWPLTTTLNSKIEDAKHTADKLFKDVLSRKDAADATRNALSVLTRFRFIFFLPETIDENMEKGDYATILNDYTRAKSLFKESEVSLFKEVMKVLEKKMEKFKREVRQKLIDVPTTFEEQSKLIKYLKVLEPDSDPAWDCITAYHVWLEDILWQLQDKHYKAALNEEKQQKDGLFPVESANANRQQFVTELLSILTDKLQSFWKLAQSYSNASDEKYLEKQDGVNQMLTNTINVSSWLMLNALVPSTLPESVTQQYKDQFVIWPEIQPKIQMRHLFFALQALRSSIRSLLEFQFTHDHVQPLIELCMTIRLQTLGSLSSQTGDGIISIADKENWKTDVVGNQSKTSLPDMYESVINEMLPQLKLILSHNGYPGETDLFALDVYRQVTHNLFSGIITSIKECYDKLLGLTAAYNRPTHLRLNQSLNASSIDDSASISSANDDPQRAAVRIPLEVQQPSSRKFLISVCNMEYIINHSLPLICKRLSDNGVKFADVILEKTKLKLASVRQGFISKYLGIKQAPLISLVEAANYEKLPEIDDVSFFTKELIMCIVFIQAELYQIAPQLMQQAITHIVEITTDKLLAKLNEKRIHGKNQVTQIVIDLTALEQTLTSYLSPMKKKEFSRKRAELMSRYDKEHFNNAMSTFDQTMDLAVRSLVIINEDGLDVLDSSRV</sequence>
<evidence type="ECO:0000256" key="7">
    <source>
        <dbReference type="RuleBase" id="RU365069"/>
    </source>
</evidence>
<comment type="subunit">
    <text evidence="7">Component of the exocyst complex.</text>
</comment>
<name>A0A914Y0B0_9BILA</name>
<organism evidence="11 12">
    <name type="scientific">Panagrolaimus superbus</name>
    <dbReference type="NCBI Taxonomy" id="310955"/>
    <lineage>
        <taxon>Eukaryota</taxon>
        <taxon>Metazoa</taxon>
        <taxon>Ecdysozoa</taxon>
        <taxon>Nematoda</taxon>
        <taxon>Chromadorea</taxon>
        <taxon>Rhabditida</taxon>
        <taxon>Tylenchina</taxon>
        <taxon>Panagrolaimomorpha</taxon>
        <taxon>Panagrolaimoidea</taxon>
        <taxon>Panagrolaimidae</taxon>
        <taxon>Panagrolaimus</taxon>
    </lineage>
</organism>
<dbReference type="AlphaFoldDB" id="A0A914Y0B0"/>
<dbReference type="Pfam" id="PF15469">
    <property type="entry name" value="Sec5"/>
    <property type="match status" value="1"/>
</dbReference>
<dbReference type="InterPro" id="IPR014756">
    <property type="entry name" value="Ig_E-set"/>
</dbReference>
<feature type="domain" description="IPT/TIG" evidence="9">
    <location>
        <begin position="9"/>
        <end position="91"/>
    </location>
</feature>
<keyword evidence="8" id="KW-0175">Coiled coil</keyword>
<evidence type="ECO:0000313" key="11">
    <source>
        <dbReference type="Proteomes" id="UP000887577"/>
    </source>
</evidence>
<dbReference type="Pfam" id="PF01833">
    <property type="entry name" value="TIG"/>
    <property type="match status" value="1"/>
</dbReference>
<dbReference type="GO" id="GO:0006893">
    <property type="term" value="P:Golgi to plasma membrane transport"/>
    <property type="evidence" value="ECO:0007669"/>
    <property type="project" value="UniProtKB-UniRule"/>
</dbReference>
<evidence type="ECO:0000256" key="1">
    <source>
        <dbReference type="ARBA" id="ARBA00002660"/>
    </source>
</evidence>
<feature type="domain" description="Exocyst complex component EXOC2/Sec5 N-terminal" evidence="10">
    <location>
        <begin position="131"/>
        <end position="866"/>
    </location>
</feature>
<keyword evidence="11" id="KW-1185">Reference proteome</keyword>
<reference evidence="12" key="1">
    <citation type="submission" date="2022-11" db="UniProtKB">
        <authorList>
            <consortium name="WormBaseParasite"/>
        </authorList>
    </citation>
    <scope>IDENTIFICATION</scope>
</reference>
<dbReference type="GO" id="GO:0015031">
    <property type="term" value="P:protein transport"/>
    <property type="evidence" value="ECO:0007669"/>
    <property type="project" value="UniProtKB-KW"/>
</dbReference>
<dbReference type="InterPro" id="IPR029175">
    <property type="entry name" value="EXOC2/Sec5"/>
</dbReference>
<comment type="function">
    <text evidence="1 7">Component of the exocyst complex involved in the docking of exocytic vesicles with fusion sites on the plasma membrane.</text>
</comment>
<evidence type="ECO:0000256" key="6">
    <source>
        <dbReference type="ARBA" id="ARBA00022927"/>
    </source>
</evidence>
<keyword evidence="4 7" id="KW-0813">Transport</keyword>
<evidence type="ECO:0000256" key="4">
    <source>
        <dbReference type="ARBA" id="ARBA00022448"/>
    </source>
</evidence>
<dbReference type="PANTHER" id="PTHR13043:SF1">
    <property type="entry name" value="EXOCYST COMPLEX COMPONENT 2"/>
    <property type="match status" value="1"/>
</dbReference>
<keyword evidence="6 7" id="KW-0653">Protein transport</keyword>
<evidence type="ECO:0000256" key="3">
    <source>
        <dbReference type="ARBA" id="ARBA00017526"/>
    </source>
</evidence>
<keyword evidence="5 7" id="KW-0268">Exocytosis</keyword>
<dbReference type="PANTHER" id="PTHR13043">
    <property type="entry name" value="EXOCYST COMPLEX COMPONENT SEC5"/>
    <property type="match status" value="1"/>
</dbReference>
<dbReference type="WBParaSite" id="PSU_v2.g12903.t1">
    <property type="protein sequence ID" value="PSU_v2.g12903.t1"/>
    <property type="gene ID" value="PSU_v2.g12903"/>
</dbReference>
<dbReference type="GO" id="GO:0000145">
    <property type="term" value="C:exocyst"/>
    <property type="evidence" value="ECO:0007669"/>
    <property type="project" value="UniProtKB-UniRule"/>
</dbReference>
<evidence type="ECO:0000256" key="2">
    <source>
        <dbReference type="ARBA" id="ARBA00010578"/>
    </source>
</evidence>
<dbReference type="InterPro" id="IPR013783">
    <property type="entry name" value="Ig-like_fold"/>
</dbReference>
<dbReference type="FunFam" id="2.60.40.10:FF:000196">
    <property type="entry name" value="Exocyst complex component 2"/>
    <property type="match status" value="1"/>
</dbReference>
<dbReference type="Gene3D" id="2.60.40.10">
    <property type="entry name" value="Immunoglobulins"/>
    <property type="match status" value="1"/>
</dbReference>
<evidence type="ECO:0000256" key="8">
    <source>
        <dbReference type="SAM" id="Coils"/>
    </source>
</evidence>
<evidence type="ECO:0000256" key="5">
    <source>
        <dbReference type="ARBA" id="ARBA00022483"/>
    </source>
</evidence>
<comment type="similarity">
    <text evidence="2 7">Belongs to the SEC5 family.</text>
</comment>
<dbReference type="InterPro" id="IPR002909">
    <property type="entry name" value="IPT_dom"/>
</dbReference>
<dbReference type="Proteomes" id="UP000887577">
    <property type="component" value="Unplaced"/>
</dbReference>
<accession>A0A914Y0B0</accession>
<protein>
    <recommendedName>
        <fullName evidence="3 7">Exocyst complex component 2</fullName>
    </recommendedName>
</protein>
<evidence type="ECO:0000259" key="9">
    <source>
        <dbReference type="Pfam" id="PF01833"/>
    </source>
</evidence>
<evidence type="ECO:0000259" key="10">
    <source>
        <dbReference type="Pfam" id="PF15469"/>
    </source>
</evidence>
<evidence type="ECO:0000313" key="12">
    <source>
        <dbReference type="WBParaSite" id="PSU_v2.g12903.t1"/>
    </source>
</evidence>
<feature type="coiled-coil region" evidence="8">
    <location>
        <begin position="316"/>
        <end position="343"/>
    </location>
</feature>